<evidence type="ECO:0000313" key="4">
    <source>
        <dbReference type="EMBL" id="SHK87074.1"/>
    </source>
</evidence>
<reference evidence="4 5" key="1">
    <citation type="submission" date="2016-11" db="EMBL/GenBank/DDBJ databases">
        <authorList>
            <person name="Jaros S."/>
            <person name="Januszkiewicz K."/>
            <person name="Wedrychowicz H."/>
        </authorList>
    </citation>
    <scope>NUCLEOTIDE SEQUENCE [LARGE SCALE GENOMIC DNA]</scope>
    <source>
        <strain evidence="4 5">DSM 14214</strain>
    </source>
</reference>
<protein>
    <recommendedName>
        <fullName evidence="3">Anti-sigma factor RsgI-like middle domain-containing protein</fullName>
    </recommendedName>
</protein>
<dbReference type="RefSeq" id="WP_143158991.1">
    <property type="nucleotide sequence ID" value="NZ_FRAH01000050.1"/>
</dbReference>
<feature type="transmembrane region" description="Helical" evidence="2">
    <location>
        <begin position="45"/>
        <end position="67"/>
    </location>
</feature>
<keyword evidence="2" id="KW-1133">Transmembrane helix</keyword>
<organism evidence="4 5">
    <name type="scientific">Anaerotignum lactatifermentans DSM 14214</name>
    <dbReference type="NCBI Taxonomy" id="1121323"/>
    <lineage>
        <taxon>Bacteria</taxon>
        <taxon>Bacillati</taxon>
        <taxon>Bacillota</taxon>
        <taxon>Clostridia</taxon>
        <taxon>Lachnospirales</taxon>
        <taxon>Anaerotignaceae</taxon>
        <taxon>Anaerotignum</taxon>
    </lineage>
</organism>
<dbReference type="InterPro" id="IPR055431">
    <property type="entry name" value="RsgI_M"/>
</dbReference>
<dbReference type="Pfam" id="PF23750">
    <property type="entry name" value="RsgI_M"/>
    <property type="match status" value="1"/>
</dbReference>
<evidence type="ECO:0000256" key="2">
    <source>
        <dbReference type="SAM" id="Phobius"/>
    </source>
</evidence>
<evidence type="ECO:0000259" key="3">
    <source>
        <dbReference type="Pfam" id="PF23750"/>
    </source>
</evidence>
<sequence>MMQNKIQKAFGQICADDALKDTTKKAVLEKAYGKQVRKPFATKRIYSYGLLASFALCCIIFMGKYLYFTPTAVISIDVNPSIELDVNRFDQIIGVEGYNEDGQELAASLDVLYKDYESALSEVLEAQWMQDYLQEDEMLSIAVVQTEEKQGAEILDYVKNCTGKQKNTYCYCLDSEDVSEAHALGLSYGRYRWYKEISLYDSQITPEELNQMSMREIRELFLSVKDGNMQNENGLHQGNGNQYGRGNGKGMHASDR</sequence>
<dbReference type="AlphaFoldDB" id="A0A1M6W056"/>
<keyword evidence="2" id="KW-0812">Transmembrane</keyword>
<dbReference type="OrthoDB" id="9800626at2"/>
<keyword evidence="5" id="KW-1185">Reference proteome</keyword>
<gene>
    <name evidence="4" type="ORF">SAMN02745138_02491</name>
</gene>
<evidence type="ECO:0000313" key="5">
    <source>
        <dbReference type="Proteomes" id="UP000183975"/>
    </source>
</evidence>
<name>A0A1M6W056_9FIRM</name>
<keyword evidence="2" id="KW-0472">Membrane</keyword>
<dbReference type="EMBL" id="FRAH01000050">
    <property type="protein sequence ID" value="SHK87074.1"/>
    <property type="molecule type" value="Genomic_DNA"/>
</dbReference>
<proteinExistence type="predicted"/>
<accession>A0A1M6W056</accession>
<dbReference type="Proteomes" id="UP000183975">
    <property type="component" value="Unassembled WGS sequence"/>
</dbReference>
<feature type="domain" description="Anti-sigma factor RsgI-like middle" evidence="3">
    <location>
        <begin position="72"/>
        <end position="195"/>
    </location>
</feature>
<evidence type="ECO:0000256" key="1">
    <source>
        <dbReference type="SAM" id="MobiDB-lite"/>
    </source>
</evidence>
<feature type="region of interest" description="Disordered" evidence="1">
    <location>
        <begin position="234"/>
        <end position="256"/>
    </location>
</feature>